<dbReference type="RefSeq" id="WP_076618386.1">
    <property type="nucleotide sequence ID" value="NZ_CP019323.1"/>
</dbReference>
<dbReference type="PANTHER" id="PTHR43479:SF11">
    <property type="entry name" value="ACREF_ENVCD OPERON REPRESSOR-RELATED"/>
    <property type="match status" value="1"/>
</dbReference>
<feature type="domain" description="HTH tetR-type" evidence="3">
    <location>
        <begin position="5"/>
        <end position="65"/>
    </location>
</feature>
<sequence length="202" mass="23176">MEKSELQKEKIVKVAQGLFSEQGFEATTTREISRDVGISDGSLYYYFPKGKREILDTIVHQGIESRTVVIDDWFTEVKSVPELEKQIINLYERICLIFEDEDSYRSFMITIRERPLLSDSQSDWLIEVLGNVQTKLAKELDTIVGQLKIVKSDFEDATGIIVSIIQKSLYDELVLKNNKVINNEVKQATESEIHLLMQLIGV</sequence>
<dbReference type="EMBL" id="CP019323">
    <property type="protein sequence ID" value="APX73249.1"/>
    <property type="molecule type" value="Genomic_DNA"/>
</dbReference>
<reference evidence="5" key="1">
    <citation type="submission" date="2016-12" db="EMBL/GenBank/DDBJ databases">
        <authorList>
            <person name="Jung M.Y."/>
            <person name="Lee S.H."/>
        </authorList>
    </citation>
    <scope>NUCLEOTIDE SEQUENCE [LARGE SCALE GENOMIC DNA]</scope>
    <source>
        <strain evidence="5">WiKim39</strain>
    </source>
</reference>
<organism evidence="4 5">
    <name type="scientific">Companilactobacillus allii</name>
    <dbReference type="NCBI Taxonomy" id="1847728"/>
    <lineage>
        <taxon>Bacteria</taxon>
        <taxon>Bacillati</taxon>
        <taxon>Bacillota</taxon>
        <taxon>Bacilli</taxon>
        <taxon>Lactobacillales</taxon>
        <taxon>Lactobacillaceae</taxon>
        <taxon>Companilactobacillus</taxon>
    </lineage>
</organism>
<dbReference type="STRING" id="1847728.BTM29_12135"/>
<evidence type="ECO:0000313" key="4">
    <source>
        <dbReference type="EMBL" id="APX73249.1"/>
    </source>
</evidence>
<proteinExistence type="predicted"/>
<protein>
    <recommendedName>
        <fullName evidence="3">HTH tetR-type domain-containing protein</fullName>
    </recommendedName>
</protein>
<dbReference type="Gene3D" id="1.10.357.10">
    <property type="entry name" value="Tetracycline Repressor, domain 2"/>
    <property type="match status" value="1"/>
</dbReference>
<dbReference type="InterPro" id="IPR001647">
    <property type="entry name" value="HTH_TetR"/>
</dbReference>
<keyword evidence="1 2" id="KW-0238">DNA-binding</keyword>
<evidence type="ECO:0000259" key="3">
    <source>
        <dbReference type="PROSITE" id="PS50977"/>
    </source>
</evidence>
<dbReference type="Proteomes" id="UP000187499">
    <property type="component" value="Chromosome"/>
</dbReference>
<dbReference type="SUPFAM" id="SSF46689">
    <property type="entry name" value="Homeodomain-like"/>
    <property type="match status" value="1"/>
</dbReference>
<dbReference type="InterPro" id="IPR050624">
    <property type="entry name" value="HTH-type_Tx_Regulator"/>
</dbReference>
<dbReference type="GO" id="GO:0003677">
    <property type="term" value="F:DNA binding"/>
    <property type="evidence" value="ECO:0007669"/>
    <property type="project" value="UniProtKB-UniRule"/>
</dbReference>
<keyword evidence="5" id="KW-1185">Reference proteome</keyword>
<dbReference type="OrthoDB" id="9814200at2"/>
<evidence type="ECO:0000256" key="2">
    <source>
        <dbReference type="PROSITE-ProRule" id="PRU00335"/>
    </source>
</evidence>
<name>A0A1P8Q5V3_9LACO</name>
<dbReference type="InterPro" id="IPR009057">
    <property type="entry name" value="Homeodomain-like_sf"/>
</dbReference>
<dbReference type="KEGG" id="lalw:BTM29_12135"/>
<evidence type="ECO:0000256" key="1">
    <source>
        <dbReference type="ARBA" id="ARBA00023125"/>
    </source>
</evidence>
<evidence type="ECO:0000313" key="5">
    <source>
        <dbReference type="Proteomes" id="UP000187499"/>
    </source>
</evidence>
<dbReference type="PRINTS" id="PR00455">
    <property type="entry name" value="HTHTETR"/>
</dbReference>
<dbReference type="AlphaFoldDB" id="A0A1P8Q5V3"/>
<gene>
    <name evidence="4" type="ORF">BTM29_12135</name>
</gene>
<dbReference type="Pfam" id="PF00440">
    <property type="entry name" value="TetR_N"/>
    <property type="match status" value="1"/>
</dbReference>
<dbReference type="PROSITE" id="PS50977">
    <property type="entry name" value="HTH_TETR_2"/>
    <property type="match status" value="1"/>
</dbReference>
<feature type="DNA-binding region" description="H-T-H motif" evidence="2">
    <location>
        <begin position="28"/>
        <end position="47"/>
    </location>
</feature>
<dbReference type="PANTHER" id="PTHR43479">
    <property type="entry name" value="ACREF/ENVCD OPERON REPRESSOR-RELATED"/>
    <property type="match status" value="1"/>
</dbReference>
<accession>A0A1P8Q5V3</accession>